<evidence type="ECO:0000256" key="24">
    <source>
        <dbReference type="SAM" id="Phobius"/>
    </source>
</evidence>
<evidence type="ECO:0000256" key="14">
    <source>
        <dbReference type="ARBA" id="ARBA00022741"/>
    </source>
</evidence>
<dbReference type="EC" id="2.7.11.1" evidence="4"/>
<evidence type="ECO:0000256" key="13">
    <source>
        <dbReference type="ARBA" id="ARBA00022737"/>
    </source>
</evidence>
<comment type="subcellular location">
    <subcellularLocation>
        <location evidence="1">Cell membrane</location>
        <topology evidence="1">Single-pass membrane protein</topology>
    </subcellularLocation>
    <subcellularLocation>
        <location evidence="3">Membrane</location>
        <topology evidence="3">Single-pass type I membrane protein</topology>
    </subcellularLocation>
    <subcellularLocation>
        <location evidence="2">Secreted</location>
        <location evidence="2">Cell wall</location>
    </subcellularLocation>
</comment>
<comment type="catalytic activity">
    <reaction evidence="23">
        <text>L-seryl-[protein] + ATP = O-phospho-L-seryl-[protein] + ADP + H(+)</text>
        <dbReference type="Rhea" id="RHEA:17989"/>
        <dbReference type="Rhea" id="RHEA-COMP:9863"/>
        <dbReference type="Rhea" id="RHEA-COMP:11604"/>
        <dbReference type="ChEBI" id="CHEBI:15378"/>
        <dbReference type="ChEBI" id="CHEBI:29999"/>
        <dbReference type="ChEBI" id="CHEBI:30616"/>
        <dbReference type="ChEBI" id="CHEBI:83421"/>
        <dbReference type="ChEBI" id="CHEBI:456216"/>
        <dbReference type="EC" id="2.7.11.1"/>
    </reaction>
</comment>
<dbReference type="EMBL" id="JAATIQ010000042">
    <property type="protein sequence ID" value="KAF4394858.1"/>
    <property type="molecule type" value="Genomic_DNA"/>
</dbReference>
<evidence type="ECO:0000313" key="27">
    <source>
        <dbReference type="EMBL" id="KAF4394858.1"/>
    </source>
</evidence>
<evidence type="ECO:0000256" key="3">
    <source>
        <dbReference type="ARBA" id="ARBA00004479"/>
    </source>
</evidence>
<feature type="signal peptide" evidence="25">
    <location>
        <begin position="1"/>
        <end position="27"/>
    </location>
</feature>
<dbReference type="InterPro" id="IPR013210">
    <property type="entry name" value="LRR_N_plant-typ"/>
</dbReference>
<keyword evidence="9" id="KW-0433">Leucine-rich repeat</keyword>
<feature type="transmembrane region" description="Helical" evidence="24">
    <location>
        <begin position="960"/>
        <end position="978"/>
    </location>
</feature>
<dbReference type="SUPFAM" id="SSF52058">
    <property type="entry name" value="L domain-like"/>
    <property type="match status" value="3"/>
</dbReference>
<dbReference type="Pfam" id="PF00560">
    <property type="entry name" value="LRR_1"/>
    <property type="match status" value="9"/>
</dbReference>
<evidence type="ECO:0000256" key="15">
    <source>
        <dbReference type="ARBA" id="ARBA00022777"/>
    </source>
</evidence>
<evidence type="ECO:0000256" key="12">
    <source>
        <dbReference type="ARBA" id="ARBA00022729"/>
    </source>
</evidence>
<dbReference type="Pfam" id="PF07714">
    <property type="entry name" value="PK_Tyr_Ser-Thr"/>
    <property type="match status" value="1"/>
</dbReference>
<proteinExistence type="inferred from homology"/>
<evidence type="ECO:0000256" key="4">
    <source>
        <dbReference type="ARBA" id="ARBA00012513"/>
    </source>
</evidence>
<dbReference type="PROSITE" id="PS00109">
    <property type="entry name" value="PROTEIN_KINASE_TYR"/>
    <property type="match status" value="2"/>
</dbReference>
<comment type="catalytic activity">
    <reaction evidence="22">
        <text>L-threonyl-[protein] + ATP = O-phospho-L-threonyl-[protein] + ADP + H(+)</text>
        <dbReference type="Rhea" id="RHEA:46608"/>
        <dbReference type="Rhea" id="RHEA-COMP:11060"/>
        <dbReference type="Rhea" id="RHEA-COMP:11605"/>
        <dbReference type="ChEBI" id="CHEBI:15378"/>
        <dbReference type="ChEBI" id="CHEBI:30013"/>
        <dbReference type="ChEBI" id="CHEBI:30616"/>
        <dbReference type="ChEBI" id="CHEBI:61977"/>
        <dbReference type="ChEBI" id="CHEBI:456216"/>
        <dbReference type="EC" id="2.7.11.1"/>
    </reaction>
</comment>
<dbReference type="Pfam" id="PF13855">
    <property type="entry name" value="LRR_8"/>
    <property type="match status" value="5"/>
</dbReference>
<keyword evidence="13" id="KW-0677">Repeat</keyword>
<dbReference type="GO" id="GO:0009653">
    <property type="term" value="P:anatomical structure morphogenesis"/>
    <property type="evidence" value="ECO:0007669"/>
    <property type="project" value="UniProtKB-ARBA"/>
</dbReference>
<name>A0A7J6HJK2_CANSA</name>
<dbReference type="Pfam" id="PF00069">
    <property type="entry name" value="Pkinase"/>
    <property type="match status" value="1"/>
</dbReference>
<keyword evidence="12 25" id="KW-0732">Signal</keyword>
<feature type="chain" id="PRO_5029650750" description="non-specific serine/threonine protein kinase" evidence="25">
    <location>
        <begin position="28"/>
        <end position="1905"/>
    </location>
</feature>
<evidence type="ECO:0000256" key="8">
    <source>
        <dbReference type="ARBA" id="ARBA00022553"/>
    </source>
</evidence>
<keyword evidence="18 24" id="KW-0472">Membrane</keyword>
<dbReference type="SMART" id="SM00365">
    <property type="entry name" value="LRR_SD22"/>
    <property type="match status" value="11"/>
</dbReference>
<evidence type="ECO:0000256" key="23">
    <source>
        <dbReference type="ARBA" id="ARBA00048679"/>
    </source>
</evidence>
<evidence type="ECO:0000256" key="2">
    <source>
        <dbReference type="ARBA" id="ARBA00004191"/>
    </source>
</evidence>
<evidence type="ECO:0000256" key="11">
    <source>
        <dbReference type="ARBA" id="ARBA00022692"/>
    </source>
</evidence>
<protein>
    <recommendedName>
        <fullName evidence="4">non-specific serine/threonine protein kinase</fullName>
        <ecNumber evidence="4">2.7.11.1</ecNumber>
    </recommendedName>
</protein>
<comment type="caution">
    <text evidence="27">The sequence shown here is derived from an EMBL/GenBank/DDBJ whole genome shotgun (WGS) entry which is preliminary data.</text>
</comment>
<keyword evidence="8" id="KW-0597">Phosphoprotein</keyword>
<evidence type="ECO:0000256" key="21">
    <source>
        <dbReference type="ARBA" id="ARBA00038043"/>
    </source>
</evidence>
<keyword evidence="20" id="KW-0325">Glycoprotein</keyword>
<keyword evidence="14" id="KW-0547">Nucleotide-binding</keyword>
<keyword evidence="28" id="KW-1185">Reference proteome</keyword>
<keyword evidence="6" id="KW-0134">Cell wall</keyword>
<keyword evidence="17 24" id="KW-1133">Transmembrane helix</keyword>
<feature type="transmembrane region" description="Helical" evidence="24">
    <location>
        <begin position="618"/>
        <end position="640"/>
    </location>
</feature>
<evidence type="ECO:0000256" key="17">
    <source>
        <dbReference type="ARBA" id="ARBA00022989"/>
    </source>
</evidence>
<evidence type="ECO:0000313" key="28">
    <source>
        <dbReference type="Proteomes" id="UP000583929"/>
    </source>
</evidence>
<dbReference type="InterPro" id="IPR001611">
    <property type="entry name" value="Leu-rich_rpt"/>
</dbReference>
<dbReference type="PANTHER" id="PTHR48005:SF70">
    <property type="entry name" value="MDIS1-INTERACTING RECEPTOR LIKE KINASE 2-LIKE"/>
    <property type="match status" value="1"/>
</dbReference>
<dbReference type="InterPro" id="IPR008266">
    <property type="entry name" value="Tyr_kinase_AS"/>
</dbReference>
<evidence type="ECO:0000256" key="20">
    <source>
        <dbReference type="ARBA" id="ARBA00023180"/>
    </source>
</evidence>
<dbReference type="SUPFAM" id="SSF56112">
    <property type="entry name" value="Protein kinase-like (PK-like)"/>
    <property type="match status" value="2"/>
</dbReference>
<evidence type="ECO:0000256" key="9">
    <source>
        <dbReference type="ARBA" id="ARBA00022614"/>
    </source>
</evidence>
<keyword evidence="5" id="KW-1003">Cell membrane</keyword>
<dbReference type="InterPro" id="IPR011009">
    <property type="entry name" value="Kinase-like_dom_sf"/>
</dbReference>
<organism evidence="27 28">
    <name type="scientific">Cannabis sativa</name>
    <name type="common">Hemp</name>
    <name type="synonym">Marijuana</name>
    <dbReference type="NCBI Taxonomy" id="3483"/>
    <lineage>
        <taxon>Eukaryota</taxon>
        <taxon>Viridiplantae</taxon>
        <taxon>Streptophyta</taxon>
        <taxon>Embryophyta</taxon>
        <taxon>Tracheophyta</taxon>
        <taxon>Spermatophyta</taxon>
        <taxon>Magnoliopsida</taxon>
        <taxon>eudicotyledons</taxon>
        <taxon>Gunneridae</taxon>
        <taxon>Pentapetalae</taxon>
        <taxon>rosids</taxon>
        <taxon>fabids</taxon>
        <taxon>Rosales</taxon>
        <taxon>Cannabaceae</taxon>
        <taxon>Cannabis</taxon>
    </lineage>
</organism>
<dbReference type="Pfam" id="PF08263">
    <property type="entry name" value="LRRNT_2"/>
    <property type="match status" value="2"/>
</dbReference>
<evidence type="ECO:0000256" key="10">
    <source>
        <dbReference type="ARBA" id="ARBA00022679"/>
    </source>
</evidence>
<dbReference type="SUPFAM" id="SSF52047">
    <property type="entry name" value="RNI-like"/>
    <property type="match status" value="1"/>
</dbReference>
<keyword evidence="11 24" id="KW-0812">Transmembrane</keyword>
<dbReference type="GO" id="GO:0005524">
    <property type="term" value="F:ATP binding"/>
    <property type="evidence" value="ECO:0007669"/>
    <property type="project" value="UniProtKB-KW"/>
</dbReference>
<dbReference type="FunFam" id="3.80.10.10:FF:000095">
    <property type="entry name" value="LRR receptor-like serine/threonine-protein kinase GSO1"/>
    <property type="match status" value="2"/>
</dbReference>
<dbReference type="Gene3D" id="3.80.10.10">
    <property type="entry name" value="Ribonuclease Inhibitor"/>
    <property type="match status" value="5"/>
</dbReference>
<keyword evidence="10" id="KW-0808">Transferase</keyword>
<dbReference type="GO" id="GO:0004674">
    <property type="term" value="F:protein serine/threonine kinase activity"/>
    <property type="evidence" value="ECO:0007669"/>
    <property type="project" value="UniProtKB-KW"/>
</dbReference>
<evidence type="ECO:0000256" key="7">
    <source>
        <dbReference type="ARBA" id="ARBA00022527"/>
    </source>
</evidence>
<dbReference type="InterPro" id="IPR000719">
    <property type="entry name" value="Prot_kinase_dom"/>
</dbReference>
<dbReference type="InterPro" id="IPR032675">
    <property type="entry name" value="LRR_dom_sf"/>
</dbReference>
<dbReference type="PANTHER" id="PTHR48005">
    <property type="entry name" value="LEUCINE RICH REPEAT KINASE 2"/>
    <property type="match status" value="1"/>
</dbReference>
<keyword evidence="7" id="KW-0723">Serine/threonine-protein kinase</keyword>
<evidence type="ECO:0000256" key="22">
    <source>
        <dbReference type="ARBA" id="ARBA00047899"/>
    </source>
</evidence>
<dbReference type="SMART" id="SM00369">
    <property type="entry name" value="LRR_TYP"/>
    <property type="match status" value="20"/>
</dbReference>
<dbReference type="Gene3D" id="1.10.510.10">
    <property type="entry name" value="Transferase(Phosphotransferase) domain 1"/>
    <property type="match status" value="2"/>
</dbReference>
<gene>
    <name evidence="27" type="ORF">G4B88_002735</name>
</gene>
<dbReference type="Gene3D" id="3.30.200.20">
    <property type="entry name" value="Phosphorylase Kinase, domain 1"/>
    <property type="match status" value="2"/>
</dbReference>
<dbReference type="Proteomes" id="UP000583929">
    <property type="component" value="Unassembled WGS sequence"/>
</dbReference>
<evidence type="ECO:0000256" key="6">
    <source>
        <dbReference type="ARBA" id="ARBA00022512"/>
    </source>
</evidence>
<dbReference type="FunFam" id="3.80.10.10:FF:000400">
    <property type="entry name" value="Nuclear pore complex protein NUP107"/>
    <property type="match status" value="2"/>
</dbReference>
<dbReference type="InterPro" id="IPR051420">
    <property type="entry name" value="Ser_Thr_Kinases_DiverseReg"/>
</dbReference>
<dbReference type="GO" id="GO:0005886">
    <property type="term" value="C:plasma membrane"/>
    <property type="evidence" value="ECO:0007669"/>
    <property type="project" value="UniProtKB-SubCell"/>
</dbReference>
<keyword evidence="16" id="KW-0067">ATP-binding</keyword>
<dbReference type="InterPro" id="IPR001245">
    <property type="entry name" value="Ser-Thr/Tyr_kinase_cat_dom"/>
</dbReference>
<dbReference type="FunFam" id="3.30.200.20:FF:000309">
    <property type="entry name" value="Leucine-rich repeat receptor protein kinase MSP1"/>
    <property type="match status" value="2"/>
</dbReference>
<dbReference type="FunFam" id="1.10.510.10:FF:000358">
    <property type="entry name" value="Putative leucine-rich repeat receptor-like serine/threonine-protein kinase"/>
    <property type="match status" value="1"/>
</dbReference>
<evidence type="ECO:0000256" key="25">
    <source>
        <dbReference type="SAM" id="SignalP"/>
    </source>
</evidence>
<dbReference type="FunFam" id="1.10.510.10:FF:000445">
    <property type="entry name" value="MDIS1-interacting receptor like kinase 2"/>
    <property type="match status" value="1"/>
</dbReference>
<evidence type="ECO:0000256" key="18">
    <source>
        <dbReference type="ARBA" id="ARBA00023136"/>
    </source>
</evidence>
<feature type="domain" description="Protein kinase" evidence="26">
    <location>
        <begin position="1620"/>
        <end position="1905"/>
    </location>
</feature>
<comment type="similarity">
    <text evidence="21">Belongs to the polygalacturonase-inhibiting protein family.</text>
</comment>
<evidence type="ECO:0000256" key="5">
    <source>
        <dbReference type="ARBA" id="ARBA00022475"/>
    </source>
</evidence>
<evidence type="ECO:0000256" key="19">
    <source>
        <dbReference type="ARBA" id="ARBA00023170"/>
    </source>
</evidence>
<dbReference type="InterPro" id="IPR003591">
    <property type="entry name" value="Leu-rich_rpt_typical-subtyp"/>
</dbReference>
<accession>A0A7J6HJK2</accession>
<sequence length="1905" mass="212102">MGTSNSQKIVLLSFFVFFVVPPTIVDGDSTSTSSTYHQEHVALLNWKATLENYSLSILASWSYNNNNSSNSNSSKNRTSPCTWFGVSCNKVGSVIKLNLTKSGLQGTLHEFPFTSLPNLKYFDLNTNSILGKIPTQISSLSKLIYLDISFNNLRGTIPLEMGNLSRLVELHMDYNNLRGHIPKTFGSLKKLKVLSINHNRLSGPIPESLYDLTNLSYIYLYRNRLSGPISYHIGRLKSLVSLELWENQLNGTLPTSLGNLTKLKSLHIRDNNFSGTIPQSIQNLTSLTVLRLARNQFTGYLPQNICHNNLLQIFTANGNYFEGPIPKVLKNCSSLHRLTLQDNHLTGNISEYFGHIYPYLFMLNLNNNKFHGEISPNWGSSKNLQSFYIGGNYISGTIPPEIGNLSKLTVLDFSSNLLVGEIPKSFGKLSSLMKLYLYSNKLSGSIPSELSLLTQIESLDLSSNTLTNSIPTSLGLNNNLLKLHTMNLSHNMLSNEIPFELGKLTQLSTLDLSYNYLIGKIPNELGFLQSLLTLNLSHNNLSGSIPSSFDRIPGLLYVDISYNNLWGPLPNNKAFLNASIQSLEGNRGLCGNVTRGQGQGGLQLCNKSSLPGSKRTHLIVVIPILVVLVVVFCLAFFVIIRRRTRKKKQETEDGQQVEMVSQKPLFSVSNFDGKKLYEEIIRATEDFDSAYCIGRGGIGTVYKAELPSSYSSPSSSSRSSLVVAVKKLEYGHSRPLTLLSQKEFFNEVIALTHIRHRNIVKLHGFCSHLRHSFLIYEYHEKGSLSSKLKNDQEARELDWMKRVNIIRGVADGLSYMHSETFPPIVHRDISTKNILLDSNYEACISDFGTAKLLEQDSSNWTVLAGTFGYVAPEFAYTMKVTEKSDVYSFGVLVIETIKGRHPGNLTLCLSSPAKRAEVALEDVLDERLQPPPTQTLDQLVPPKLPSLKEEENLIMDKKRLSLLFLVLFLWSSSMNLTLGSTSKEVDALLKWKASLKTPNNSAFYSWTIDLPAAKSINSSENSPCNWFGVFCNTEKSVITINLTNSGLQGTLHQFSFSSFSNLSSLNLSSNELYSAIPPEIINLSKLVFLDLTDNKFSGKIPPGIGNLTNLKTLFLTKNQLSGSIPQELRNLKSLSQLSLDSNNLSGLIPPSLGDLTNLTLLALSTNNLSGPIPQELGNLKSILYLFLNANKLNGSIPFSFSGLRKLRMLCLHRNQLSGSVPQEIENLLELTSLDLDTNQFSGYLPENLCKSGVLRGFSAFDNHFIGPIPKYFRNCTTLYKLRIQGNRFLGNITEVFGVYPNLSYIDISRNKFYGEISQDWKQSKNLTVMKMADNNITGTIPSEIGSLKQLAELDLSSNNLVGLIPKQLGNLTSLLNMRLNDNQLSGGIPSEFMSLTNLNHLDLSSNNLNNSIPGFFGVFLRANYVNLSSNKFSQEIPVQFGNLVHLSQLDLSYNSLEGEIPWQMSKMQSLESLNLSHNSLSGSIPTTFDGMLGLLNIDISYNKLHGPVPNITVFRTAPKEALEGNMGLCANFGSLEPCPGSSRIEPNPALIAVPVVGAYLLIVVVCLIAIVIGRKYKTKSNEEEEEEERDENQDGEVVFSVLNYDRRKLYKEIIRATNNFDPRFFIGEGGCGRVYKAKLSLPNTDIVAVKKLHSPAEGQRRLIGKELLNEIRALVEIRHRNIVKFYGFCLHKRESFLVYEYVERGSLGSMLRSEEGAKELDWDKRVKIVRGVAHALDYMHHGCSIPIVHRDISSNNVLVDSEFEARVSDFGTAKLLNPDSSNWTSLAGTFGYVAPELAYTMKISEKCDVYSFGVLALEVMMGKQPGDFISTLYASSSLELENKQKLVMKIMQVLDQRPQPPLPNLEIQLTTIATLVISCLQYDPNSRPPMNIISKILSTQSIIHL</sequence>
<keyword evidence="19" id="KW-0675">Receptor</keyword>
<dbReference type="PROSITE" id="PS50011">
    <property type="entry name" value="PROTEIN_KINASE_DOM"/>
    <property type="match status" value="2"/>
</dbReference>
<evidence type="ECO:0000259" key="26">
    <source>
        <dbReference type="PROSITE" id="PS50011"/>
    </source>
</evidence>
<reference evidence="27 28" key="1">
    <citation type="journal article" date="2020" name="bioRxiv">
        <title>Sequence and annotation of 42 cannabis genomes reveals extensive copy number variation in cannabinoid synthesis and pathogen resistance genes.</title>
        <authorList>
            <person name="Mckernan K.J."/>
            <person name="Helbert Y."/>
            <person name="Kane L.T."/>
            <person name="Ebling H."/>
            <person name="Zhang L."/>
            <person name="Liu B."/>
            <person name="Eaton Z."/>
            <person name="Mclaughlin S."/>
            <person name="Kingan S."/>
            <person name="Baybayan P."/>
            <person name="Concepcion G."/>
            <person name="Jordan M."/>
            <person name="Riva A."/>
            <person name="Barbazuk W."/>
            <person name="Harkins T."/>
        </authorList>
    </citation>
    <scope>NUCLEOTIDE SEQUENCE [LARGE SCALE GENOMIC DNA]</scope>
    <source>
        <strain evidence="28">cv. Jamaican Lion 4</strain>
        <tissue evidence="27">Leaf</tissue>
    </source>
</reference>
<dbReference type="GO" id="GO:0099402">
    <property type="term" value="P:plant organ development"/>
    <property type="evidence" value="ECO:0007669"/>
    <property type="project" value="UniProtKB-ARBA"/>
</dbReference>
<evidence type="ECO:0000256" key="16">
    <source>
        <dbReference type="ARBA" id="ARBA00022840"/>
    </source>
</evidence>
<evidence type="ECO:0000256" key="1">
    <source>
        <dbReference type="ARBA" id="ARBA00004162"/>
    </source>
</evidence>
<keyword evidence="15" id="KW-0418">Kinase</keyword>
<keyword evidence="6" id="KW-0964">Secreted</keyword>
<feature type="transmembrane region" description="Helical" evidence="24">
    <location>
        <begin position="1549"/>
        <end position="1572"/>
    </location>
</feature>
<dbReference type="FunFam" id="3.80.10.10:FF:000719">
    <property type="entry name" value="MDIS1-interacting receptor like kinase 2 isoform A"/>
    <property type="match status" value="2"/>
</dbReference>
<feature type="domain" description="Protein kinase" evidence="26">
    <location>
        <begin position="687"/>
        <end position="969"/>
    </location>
</feature>
<dbReference type="PRINTS" id="PR00019">
    <property type="entry name" value="LEURICHRPT"/>
</dbReference>